<proteinExistence type="predicted"/>
<feature type="transmembrane region" description="Helical" evidence="2">
    <location>
        <begin position="182"/>
        <end position="203"/>
    </location>
</feature>
<sequence length="434" mass="47185">MDPSIAAAAAAGDLSAQVALYQFRIAFANAVIKSAVPYIAAFGFFVGDWSYSIFAEIEMLLAPFRAITFAYFAVRISTLSAFVLYLLQLFAGDHPAINCAAVFKSIAALAMISAAGSYSILALRAQALLMGRKGLTMTVWTACILTSFSHIIFLATYTSQQPDVGGVTACPVTPTYERLSSLVYFMAFFYDLGMSCLMLWLLHGDGGSIGGSHRPVRDSLLQSTASYFAVMVLTSLSCAMLLAIPPDGYPSFVRDQLIPIHTVLTSTMACRIVRSLRAASAHDKVLRGTATLSSNETLPHRSYPLALQTSRDRSKTPDEEARTSPYNRTPGMDDAQCDTPPSRPILPVPSTNPARNVMSAFARENRQTATNGTNASAMEVLRTFGTVEEEEMRNRVDRTWDNPEAGLRISRSSYISQSGSPLAQDDGNHTEEMR</sequence>
<feature type="transmembrane region" description="Helical" evidence="2">
    <location>
        <begin position="224"/>
        <end position="244"/>
    </location>
</feature>
<feature type="transmembrane region" description="Helical" evidence="2">
    <location>
        <begin position="35"/>
        <end position="54"/>
    </location>
</feature>
<keyword evidence="4" id="KW-1185">Reference proteome</keyword>
<keyword evidence="2" id="KW-0472">Membrane</keyword>
<feature type="transmembrane region" description="Helical" evidence="2">
    <location>
        <begin position="135"/>
        <end position="157"/>
    </location>
</feature>
<evidence type="ECO:0000256" key="2">
    <source>
        <dbReference type="SAM" id="Phobius"/>
    </source>
</evidence>
<keyword evidence="2" id="KW-0812">Transmembrane</keyword>
<name>A0A0P1BMC2_9BASI</name>
<feature type="region of interest" description="Disordered" evidence="1">
    <location>
        <begin position="394"/>
        <end position="434"/>
    </location>
</feature>
<feature type="region of interest" description="Disordered" evidence="1">
    <location>
        <begin position="292"/>
        <end position="353"/>
    </location>
</feature>
<organism evidence="3 4">
    <name type="scientific">Ceraceosorus bombacis</name>
    <dbReference type="NCBI Taxonomy" id="401625"/>
    <lineage>
        <taxon>Eukaryota</taxon>
        <taxon>Fungi</taxon>
        <taxon>Dikarya</taxon>
        <taxon>Basidiomycota</taxon>
        <taxon>Ustilaginomycotina</taxon>
        <taxon>Exobasidiomycetes</taxon>
        <taxon>Ceraceosorales</taxon>
        <taxon>Ceraceosoraceae</taxon>
        <taxon>Ceraceosorus</taxon>
    </lineage>
</organism>
<feature type="compositionally biased region" description="Low complexity" evidence="1">
    <location>
        <begin position="408"/>
        <end position="420"/>
    </location>
</feature>
<feature type="transmembrane region" description="Helical" evidence="2">
    <location>
        <begin position="66"/>
        <end position="90"/>
    </location>
</feature>
<evidence type="ECO:0000313" key="3">
    <source>
        <dbReference type="EMBL" id="CEH17073.1"/>
    </source>
</evidence>
<dbReference type="AlphaFoldDB" id="A0A0P1BMC2"/>
<accession>A0A0P1BMC2</accession>
<evidence type="ECO:0000256" key="1">
    <source>
        <dbReference type="SAM" id="MobiDB-lite"/>
    </source>
</evidence>
<feature type="transmembrane region" description="Helical" evidence="2">
    <location>
        <begin position="102"/>
        <end position="123"/>
    </location>
</feature>
<reference evidence="4" key="1">
    <citation type="submission" date="2014-09" db="EMBL/GenBank/DDBJ databases">
        <authorList>
            <person name="Sharma Rahul"/>
            <person name="Thines Marco"/>
        </authorList>
    </citation>
    <scope>NUCLEOTIDE SEQUENCE [LARGE SCALE GENOMIC DNA]</scope>
</reference>
<feature type="compositionally biased region" description="Basic and acidic residues" evidence="1">
    <location>
        <begin position="310"/>
        <end position="322"/>
    </location>
</feature>
<evidence type="ECO:0000313" key="4">
    <source>
        <dbReference type="Proteomes" id="UP000054845"/>
    </source>
</evidence>
<protein>
    <submittedName>
        <fullName evidence="3">Uncharacterized protein</fullName>
    </submittedName>
</protein>
<dbReference type="OrthoDB" id="10283122at2759"/>
<dbReference type="Proteomes" id="UP000054845">
    <property type="component" value="Unassembled WGS sequence"/>
</dbReference>
<dbReference type="EMBL" id="CCYA01000254">
    <property type="protein sequence ID" value="CEH17073.1"/>
    <property type="molecule type" value="Genomic_DNA"/>
</dbReference>
<keyword evidence="2" id="KW-1133">Transmembrane helix</keyword>